<dbReference type="VEuPathDB" id="FungiDB:sscle_03g027920"/>
<gene>
    <name evidence="2" type="ORF">sscle_03g027920</name>
</gene>
<dbReference type="RefSeq" id="XP_001598251.1">
    <property type="nucleotide sequence ID" value="XM_001598201.1"/>
</dbReference>
<evidence type="ECO:0000256" key="1">
    <source>
        <dbReference type="SAM" id="MobiDB-lite"/>
    </source>
</evidence>
<dbReference type="KEGG" id="ssl:SS1G_00337"/>
<feature type="compositionally biased region" description="Basic and acidic residues" evidence="1">
    <location>
        <begin position="14"/>
        <end position="23"/>
    </location>
</feature>
<protein>
    <submittedName>
        <fullName evidence="2">Uncharacterized protein</fullName>
    </submittedName>
</protein>
<dbReference type="EMBL" id="CP017816">
    <property type="protein sequence ID" value="APA08022.1"/>
    <property type="molecule type" value="Genomic_DNA"/>
</dbReference>
<name>A0A1D9PZQ0_SCLS1</name>
<dbReference type="OrthoDB" id="3596450at2759"/>
<dbReference type="AlphaFoldDB" id="A0A1D9PZQ0"/>
<feature type="region of interest" description="Disordered" evidence="1">
    <location>
        <begin position="1"/>
        <end position="25"/>
    </location>
</feature>
<organism evidence="2 3">
    <name type="scientific">Sclerotinia sclerotiorum (strain ATCC 18683 / 1980 / Ss-1)</name>
    <name type="common">White mold</name>
    <name type="synonym">Whetzelinia sclerotiorum</name>
    <dbReference type="NCBI Taxonomy" id="665079"/>
    <lineage>
        <taxon>Eukaryota</taxon>
        <taxon>Fungi</taxon>
        <taxon>Dikarya</taxon>
        <taxon>Ascomycota</taxon>
        <taxon>Pezizomycotina</taxon>
        <taxon>Leotiomycetes</taxon>
        <taxon>Helotiales</taxon>
        <taxon>Sclerotiniaceae</taxon>
        <taxon>Sclerotinia</taxon>
    </lineage>
</organism>
<evidence type="ECO:0000313" key="3">
    <source>
        <dbReference type="Proteomes" id="UP000177798"/>
    </source>
</evidence>
<reference evidence="3" key="1">
    <citation type="journal article" date="2017" name="Genome Biol. Evol.">
        <title>The complete genome sequence of the phytopathogenic fungus Sclerotinia sclerotiorum reveals insights into the genome architecture of broad host range pathogens.</title>
        <authorList>
            <person name="Derbyshire M."/>
            <person name="Denton-Giles M."/>
            <person name="Hegedus D."/>
            <person name="Seifbarghy S."/>
            <person name="Rollins J."/>
            <person name="van Kan J."/>
            <person name="Seidl M.F."/>
            <person name="Faino L."/>
            <person name="Mbengue M."/>
            <person name="Navaud O."/>
            <person name="Raffaele S."/>
            <person name="Hammond-Kosack K."/>
            <person name="Heard S."/>
            <person name="Oliver R."/>
        </authorList>
    </citation>
    <scope>NUCLEOTIDE SEQUENCE [LARGE SCALE GENOMIC DNA]</scope>
    <source>
        <strain evidence="3">ATCC 18683 / 1980 / Ss-1</strain>
    </source>
</reference>
<proteinExistence type="predicted"/>
<sequence length="82" mass="9382">MEVNHVSNHVGRRNTPEPAKEEEVGVLVKQTVKTKELTFHPFLELPNELRDMVWGYGIDLTTSPSIVHMDVKHPNFPLLTHV</sequence>
<accession>A0A1D9PZQ0</accession>
<evidence type="ECO:0000313" key="2">
    <source>
        <dbReference type="EMBL" id="APA08022.1"/>
    </source>
</evidence>
<dbReference type="Proteomes" id="UP000177798">
    <property type="component" value="Chromosome 3"/>
</dbReference>